<feature type="non-terminal residue" evidence="1">
    <location>
        <position position="182"/>
    </location>
</feature>
<proteinExistence type="predicted"/>
<evidence type="ECO:0000313" key="1">
    <source>
        <dbReference type="EMBL" id="GAH56199.1"/>
    </source>
</evidence>
<dbReference type="EMBL" id="BARU01023700">
    <property type="protein sequence ID" value="GAH56199.1"/>
    <property type="molecule type" value="Genomic_DNA"/>
</dbReference>
<sequence length="182" mass="20815">MEWGDQLFRQHTRESINQATQLYILAAEILGERPREVKETGQRTHRTYNELKALGLDDFSNVLVPLENLIPEVDVNGARDATTNEGESLPEFQPLYFCVPPNPELLEYWNKVEKRLYKIRHCLDIEGRERTLPLWEPPIDPEILVRATAAGVDVDSVLADLDAPLGYYRFNVVLQKAQALTA</sequence>
<organism evidence="1">
    <name type="scientific">marine sediment metagenome</name>
    <dbReference type="NCBI Taxonomy" id="412755"/>
    <lineage>
        <taxon>unclassified sequences</taxon>
        <taxon>metagenomes</taxon>
        <taxon>ecological metagenomes</taxon>
    </lineage>
</organism>
<reference evidence="1" key="1">
    <citation type="journal article" date="2014" name="Front. Microbiol.">
        <title>High frequency of phylogenetically diverse reductive dehalogenase-homologous genes in deep subseafloor sedimentary metagenomes.</title>
        <authorList>
            <person name="Kawai M."/>
            <person name="Futagami T."/>
            <person name="Toyoda A."/>
            <person name="Takaki Y."/>
            <person name="Nishi S."/>
            <person name="Hori S."/>
            <person name="Arai W."/>
            <person name="Tsubouchi T."/>
            <person name="Morono Y."/>
            <person name="Uchiyama I."/>
            <person name="Ito T."/>
            <person name="Fujiyama A."/>
            <person name="Inagaki F."/>
            <person name="Takami H."/>
        </authorList>
    </citation>
    <scope>NUCLEOTIDE SEQUENCE</scope>
    <source>
        <strain evidence="1">Expedition CK06-06</strain>
    </source>
</reference>
<protein>
    <submittedName>
        <fullName evidence="1">Uncharacterized protein</fullName>
    </submittedName>
</protein>
<gene>
    <name evidence="1" type="ORF">S03H2_38441</name>
</gene>
<comment type="caution">
    <text evidence="1">The sequence shown here is derived from an EMBL/GenBank/DDBJ whole genome shotgun (WGS) entry which is preliminary data.</text>
</comment>
<accession>X1HQT7</accession>
<name>X1HQT7_9ZZZZ</name>
<dbReference type="AlphaFoldDB" id="X1HQT7"/>